<reference evidence="2 3" key="1">
    <citation type="journal article" date="2017" name="Nat. Commun.">
        <title>Genome assembly with in vitro proximity ligation data and whole-genome triplication in lettuce.</title>
        <authorList>
            <person name="Reyes-Chin-Wo S."/>
            <person name="Wang Z."/>
            <person name="Yang X."/>
            <person name="Kozik A."/>
            <person name="Arikit S."/>
            <person name="Song C."/>
            <person name="Xia L."/>
            <person name="Froenicke L."/>
            <person name="Lavelle D.O."/>
            <person name="Truco M.J."/>
            <person name="Xia R."/>
            <person name="Zhu S."/>
            <person name="Xu C."/>
            <person name="Xu H."/>
            <person name="Xu X."/>
            <person name="Cox K."/>
            <person name="Korf I."/>
            <person name="Meyers B.C."/>
            <person name="Michelmore R.W."/>
        </authorList>
    </citation>
    <scope>NUCLEOTIDE SEQUENCE [LARGE SCALE GENOMIC DNA]</scope>
    <source>
        <strain evidence="3">cv. Salinas</strain>
        <tissue evidence="2">Seedlings</tissue>
    </source>
</reference>
<evidence type="ECO:0000313" key="2">
    <source>
        <dbReference type="EMBL" id="KAJ0203282.1"/>
    </source>
</evidence>
<dbReference type="AlphaFoldDB" id="A0A9R1XCH4"/>
<proteinExistence type="predicted"/>
<keyword evidence="3" id="KW-1185">Reference proteome</keyword>
<dbReference type="InterPro" id="IPR025398">
    <property type="entry name" value="DUF4371"/>
</dbReference>
<dbReference type="EMBL" id="NBSK02000005">
    <property type="protein sequence ID" value="KAJ0203282.1"/>
    <property type="molecule type" value="Genomic_DNA"/>
</dbReference>
<evidence type="ECO:0000313" key="3">
    <source>
        <dbReference type="Proteomes" id="UP000235145"/>
    </source>
</evidence>
<dbReference type="Pfam" id="PF14291">
    <property type="entry name" value="DUF4371"/>
    <property type="match status" value="1"/>
</dbReference>
<protein>
    <recommendedName>
        <fullName evidence="1">DUF4371 domain-containing protein</fullName>
    </recommendedName>
</protein>
<name>A0A9R1XCH4_LACSA</name>
<organism evidence="2 3">
    <name type="scientific">Lactuca sativa</name>
    <name type="common">Garden lettuce</name>
    <dbReference type="NCBI Taxonomy" id="4236"/>
    <lineage>
        <taxon>Eukaryota</taxon>
        <taxon>Viridiplantae</taxon>
        <taxon>Streptophyta</taxon>
        <taxon>Embryophyta</taxon>
        <taxon>Tracheophyta</taxon>
        <taxon>Spermatophyta</taxon>
        <taxon>Magnoliopsida</taxon>
        <taxon>eudicotyledons</taxon>
        <taxon>Gunneridae</taxon>
        <taxon>Pentapetalae</taxon>
        <taxon>asterids</taxon>
        <taxon>campanulids</taxon>
        <taxon>Asterales</taxon>
        <taxon>Asteraceae</taxon>
        <taxon>Cichorioideae</taxon>
        <taxon>Cichorieae</taxon>
        <taxon>Lactucinae</taxon>
        <taxon>Lactuca</taxon>
    </lineage>
</organism>
<gene>
    <name evidence="2" type="ORF">LSAT_V11C500284980</name>
</gene>
<sequence length="172" mass="20046">MENVPVLLKSLKNHRLVFLLWRTQRLVFPVVENPSRKLQLEVNEIDLSTVERDPGGKMRLFESYGEGTECTSFHNIAQKAYDDLLNEERDIQNIFEKFTEEDGKNNRLILMATTFLVRWCAFQAVVFIGHDESSNSINKENFHEMLKAFGFLEPTRKNCFSLGMEGCRHEMP</sequence>
<comment type="caution">
    <text evidence="2">The sequence shown here is derived from an EMBL/GenBank/DDBJ whole genome shotgun (WGS) entry which is preliminary data.</text>
</comment>
<dbReference type="Proteomes" id="UP000235145">
    <property type="component" value="Unassembled WGS sequence"/>
</dbReference>
<evidence type="ECO:0000259" key="1">
    <source>
        <dbReference type="Pfam" id="PF14291"/>
    </source>
</evidence>
<feature type="domain" description="DUF4371" evidence="1">
    <location>
        <begin position="67"/>
        <end position="148"/>
    </location>
</feature>
<accession>A0A9R1XCH4</accession>